<keyword evidence="1" id="KW-0732">Signal</keyword>
<accession>A0ABQ2FPX8</accession>
<gene>
    <name evidence="2" type="ORF">GCM10010844_37680</name>
</gene>
<organism evidence="2 3">
    <name type="scientific">Deinococcus radiotolerans</name>
    <dbReference type="NCBI Taxonomy" id="1309407"/>
    <lineage>
        <taxon>Bacteria</taxon>
        <taxon>Thermotogati</taxon>
        <taxon>Deinococcota</taxon>
        <taxon>Deinococci</taxon>
        <taxon>Deinococcales</taxon>
        <taxon>Deinococcaceae</taxon>
        <taxon>Deinococcus</taxon>
    </lineage>
</organism>
<name>A0ABQ2FPX8_9DEIO</name>
<protein>
    <submittedName>
        <fullName evidence="2">Uncharacterized protein</fullName>
    </submittedName>
</protein>
<keyword evidence="3" id="KW-1185">Reference proteome</keyword>
<evidence type="ECO:0000313" key="3">
    <source>
        <dbReference type="Proteomes" id="UP000604341"/>
    </source>
</evidence>
<dbReference type="EMBL" id="BMPE01000020">
    <property type="protein sequence ID" value="GGL15336.1"/>
    <property type="molecule type" value="Genomic_DNA"/>
</dbReference>
<evidence type="ECO:0000256" key="1">
    <source>
        <dbReference type="SAM" id="SignalP"/>
    </source>
</evidence>
<reference evidence="3" key="1">
    <citation type="journal article" date="2019" name="Int. J. Syst. Evol. Microbiol.">
        <title>The Global Catalogue of Microorganisms (GCM) 10K type strain sequencing project: providing services to taxonomists for standard genome sequencing and annotation.</title>
        <authorList>
            <consortium name="The Broad Institute Genomics Platform"/>
            <consortium name="The Broad Institute Genome Sequencing Center for Infectious Disease"/>
            <person name="Wu L."/>
            <person name="Ma J."/>
        </authorList>
    </citation>
    <scope>NUCLEOTIDE SEQUENCE [LARGE SCALE GENOMIC DNA]</scope>
    <source>
        <strain evidence="3">JCM 19173</strain>
    </source>
</reference>
<feature type="chain" id="PRO_5045550290" evidence="1">
    <location>
        <begin position="40"/>
        <end position="47"/>
    </location>
</feature>
<dbReference type="Proteomes" id="UP000604341">
    <property type="component" value="Unassembled WGS sequence"/>
</dbReference>
<feature type="signal peptide" evidence="1">
    <location>
        <begin position="1"/>
        <end position="39"/>
    </location>
</feature>
<dbReference type="RefSeq" id="WP_189070526.1">
    <property type="nucleotide sequence ID" value="NZ_BMPE01000020.1"/>
</dbReference>
<sequence>MTTRTLPAPRPQTTRRSLSALALATLSLSALIAPQRAYAAPADMTGT</sequence>
<evidence type="ECO:0000313" key="2">
    <source>
        <dbReference type="EMBL" id="GGL15336.1"/>
    </source>
</evidence>
<proteinExistence type="predicted"/>
<comment type="caution">
    <text evidence="2">The sequence shown here is derived from an EMBL/GenBank/DDBJ whole genome shotgun (WGS) entry which is preliminary data.</text>
</comment>